<evidence type="ECO:0000256" key="4">
    <source>
        <dbReference type="ARBA" id="ARBA00023136"/>
    </source>
</evidence>
<dbReference type="GO" id="GO:0016567">
    <property type="term" value="P:protein ubiquitination"/>
    <property type="evidence" value="ECO:0007669"/>
    <property type="project" value="TreeGrafter"/>
</dbReference>
<keyword evidence="2 5" id="KW-0812">Transmembrane</keyword>
<feature type="transmembrane region" description="Helical" evidence="5">
    <location>
        <begin position="63"/>
        <end position="92"/>
    </location>
</feature>
<organism evidence="6 7">
    <name type="scientific">Pseudocohnilembus persalinus</name>
    <name type="common">Ciliate</name>
    <dbReference type="NCBI Taxonomy" id="266149"/>
    <lineage>
        <taxon>Eukaryota</taxon>
        <taxon>Sar</taxon>
        <taxon>Alveolata</taxon>
        <taxon>Ciliophora</taxon>
        <taxon>Intramacronucleata</taxon>
        <taxon>Oligohymenophorea</taxon>
        <taxon>Scuticociliatia</taxon>
        <taxon>Philasterida</taxon>
        <taxon>Pseudocohnilembidae</taxon>
        <taxon>Pseudocohnilembus</taxon>
    </lineage>
</organism>
<name>A0A0V0QXT4_PSEPJ</name>
<gene>
    <name evidence="6" type="ORF">PPERSA_07175</name>
</gene>
<feature type="transmembrane region" description="Helical" evidence="5">
    <location>
        <begin position="104"/>
        <end position="124"/>
    </location>
</feature>
<sequence length="325" mass="36410">METANYFYQQMGYFFINNDQINYSGKYDTCQIDDDCFGRFDHCTDTGICEHDSIFKNANFLVILSYILIPIIVGISNVGGIGGGCLTNIFLLMKQKHPNKPKPVIDFGIALMMVPGVLLGTQIGKISLFGIERCGSIYWIFFGFQILFLVLVSFFSWKLVQKEILQKKLCNYDFDTQDIQDVELPFYYKINFASVFAGFIAGLVGAGAGLVMVPVLLLLKVNPTVAAATSGFMYFFISFSSILSIIVGEYLSYDIILWYTLLAFIGGASVSPLIYFIVNKYKKQSVVVLIVLTLALGNIGCNIYYIIYTSSKRGFNYLLQDGDFC</sequence>
<reference evidence="6 7" key="1">
    <citation type="journal article" date="2015" name="Sci. Rep.">
        <title>Genome of the facultative scuticociliatosis pathogen Pseudocohnilembus persalinus provides insight into its virulence through horizontal gene transfer.</title>
        <authorList>
            <person name="Xiong J."/>
            <person name="Wang G."/>
            <person name="Cheng J."/>
            <person name="Tian M."/>
            <person name="Pan X."/>
            <person name="Warren A."/>
            <person name="Jiang C."/>
            <person name="Yuan D."/>
            <person name="Miao W."/>
        </authorList>
    </citation>
    <scope>NUCLEOTIDE SEQUENCE [LARGE SCALE GENOMIC DNA]</scope>
    <source>
        <strain evidence="6">36N120E</strain>
    </source>
</reference>
<dbReference type="OrthoDB" id="302005at2759"/>
<feature type="transmembrane region" description="Helical" evidence="5">
    <location>
        <begin position="195"/>
        <end position="219"/>
    </location>
</feature>
<dbReference type="InParanoid" id="A0A0V0QXT4"/>
<dbReference type="GO" id="GO:0016020">
    <property type="term" value="C:membrane"/>
    <property type="evidence" value="ECO:0007669"/>
    <property type="project" value="UniProtKB-SubCell"/>
</dbReference>
<feature type="transmembrane region" description="Helical" evidence="5">
    <location>
        <begin position="136"/>
        <end position="157"/>
    </location>
</feature>
<dbReference type="PANTHER" id="PTHR14255">
    <property type="entry name" value="CEREBLON"/>
    <property type="match status" value="1"/>
</dbReference>
<evidence type="ECO:0000256" key="3">
    <source>
        <dbReference type="ARBA" id="ARBA00022989"/>
    </source>
</evidence>
<dbReference type="PANTHER" id="PTHR14255:SF3">
    <property type="entry name" value="SULFITE EXPORTER TAUE_SAFE FAMILY PROTEIN 5-RELATED"/>
    <property type="match status" value="1"/>
</dbReference>
<keyword evidence="3 5" id="KW-1133">Transmembrane helix</keyword>
<dbReference type="InterPro" id="IPR002781">
    <property type="entry name" value="TM_pro_TauE-like"/>
</dbReference>
<dbReference type="EMBL" id="LDAU01000090">
    <property type="protein sequence ID" value="KRX07012.1"/>
    <property type="molecule type" value="Genomic_DNA"/>
</dbReference>
<comment type="subcellular location">
    <subcellularLocation>
        <location evidence="1">Membrane</location>
        <topology evidence="1">Multi-pass membrane protein</topology>
    </subcellularLocation>
</comment>
<proteinExistence type="predicted"/>
<keyword evidence="4 5" id="KW-0472">Membrane</keyword>
<comment type="caution">
    <text evidence="6">The sequence shown here is derived from an EMBL/GenBank/DDBJ whole genome shotgun (WGS) entry which is preliminary data.</text>
</comment>
<evidence type="ECO:0000256" key="2">
    <source>
        <dbReference type="ARBA" id="ARBA00022692"/>
    </source>
</evidence>
<evidence type="ECO:0000256" key="5">
    <source>
        <dbReference type="SAM" id="Phobius"/>
    </source>
</evidence>
<feature type="transmembrane region" description="Helical" evidence="5">
    <location>
        <begin position="255"/>
        <end position="278"/>
    </location>
</feature>
<dbReference type="Pfam" id="PF01925">
    <property type="entry name" value="TauE"/>
    <property type="match status" value="1"/>
</dbReference>
<dbReference type="AlphaFoldDB" id="A0A0V0QXT4"/>
<dbReference type="Proteomes" id="UP000054937">
    <property type="component" value="Unassembled WGS sequence"/>
</dbReference>
<protein>
    <recommendedName>
        <fullName evidence="8">Sulfite exporter TauE/SafE</fullName>
    </recommendedName>
</protein>
<keyword evidence="7" id="KW-1185">Reference proteome</keyword>
<feature type="transmembrane region" description="Helical" evidence="5">
    <location>
        <begin position="284"/>
        <end position="307"/>
    </location>
</feature>
<evidence type="ECO:0000256" key="1">
    <source>
        <dbReference type="ARBA" id="ARBA00004141"/>
    </source>
</evidence>
<evidence type="ECO:0000313" key="6">
    <source>
        <dbReference type="EMBL" id="KRX07012.1"/>
    </source>
</evidence>
<evidence type="ECO:0000313" key="7">
    <source>
        <dbReference type="Proteomes" id="UP000054937"/>
    </source>
</evidence>
<dbReference type="GO" id="GO:0031464">
    <property type="term" value="C:Cul4A-RING E3 ubiquitin ligase complex"/>
    <property type="evidence" value="ECO:0007669"/>
    <property type="project" value="TreeGrafter"/>
</dbReference>
<evidence type="ECO:0008006" key="8">
    <source>
        <dbReference type="Google" id="ProtNLM"/>
    </source>
</evidence>
<accession>A0A0V0QXT4</accession>
<feature type="transmembrane region" description="Helical" evidence="5">
    <location>
        <begin position="225"/>
        <end position="248"/>
    </location>
</feature>